<evidence type="ECO:0000259" key="8">
    <source>
        <dbReference type="Pfam" id="PF02784"/>
    </source>
</evidence>
<dbReference type="Pfam" id="PF02784">
    <property type="entry name" value="Orn_Arg_deC_N"/>
    <property type="match status" value="1"/>
</dbReference>
<dbReference type="RefSeq" id="WP_111898631.1">
    <property type="nucleotide sequence ID" value="NZ_CP033459.1"/>
</dbReference>
<evidence type="ECO:0000256" key="6">
    <source>
        <dbReference type="PIRSR" id="PIRSR600183-50"/>
    </source>
</evidence>
<comment type="pathway">
    <text evidence="7">Amino-acid biosynthesis; L-lysine biosynthesis via DAP pathway; L-lysine from DL-2,6-diaminopimelate: step 1/1.</text>
</comment>
<evidence type="ECO:0000256" key="4">
    <source>
        <dbReference type="ARBA" id="ARBA00023239"/>
    </source>
</evidence>
<accession>A0A5P8E580</accession>
<keyword evidence="2 7" id="KW-0210">Decarboxylase</keyword>
<dbReference type="AlphaFoldDB" id="A0A5P8E580"/>
<comment type="cofactor">
    <cofactor evidence="1 6 7">
        <name>pyridoxal 5'-phosphate</name>
        <dbReference type="ChEBI" id="CHEBI:597326"/>
    </cofactor>
</comment>
<evidence type="ECO:0000313" key="10">
    <source>
        <dbReference type="Proteomes" id="UP000249375"/>
    </source>
</evidence>
<reference evidence="9 10" key="1">
    <citation type="submission" date="2018-11" db="EMBL/GenBank/DDBJ databases">
        <authorList>
            <person name="Na S.W."/>
            <person name="Baik M."/>
        </authorList>
    </citation>
    <scope>NUCLEOTIDE SEQUENCE [LARGE SCALE GENOMIC DNA]</scope>
    <source>
        <strain evidence="9 10">E39</strain>
    </source>
</reference>
<dbReference type="SUPFAM" id="SSF50621">
    <property type="entry name" value="Alanine racemase C-terminal domain-like"/>
    <property type="match status" value="1"/>
</dbReference>
<proteinExistence type="predicted"/>
<name>A0A5P8E580_9BACT</name>
<dbReference type="PRINTS" id="PR01179">
    <property type="entry name" value="ODADCRBXLASE"/>
</dbReference>
<feature type="domain" description="Orn/DAP/Arg decarboxylase 2 N-terminal" evidence="8">
    <location>
        <begin position="28"/>
        <end position="260"/>
    </location>
</feature>
<dbReference type="UniPathway" id="UPA00034">
    <property type="reaction ID" value="UER00027"/>
</dbReference>
<dbReference type="Proteomes" id="UP000249375">
    <property type="component" value="Chromosome"/>
</dbReference>
<dbReference type="InterPro" id="IPR002986">
    <property type="entry name" value="DAP_deCOOHase_LysA"/>
</dbReference>
<dbReference type="NCBIfam" id="TIGR01048">
    <property type="entry name" value="lysA"/>
    <property type="match status" value="1"/>
</dbReference>
<dbReference type="SUPFAM" id="SSF51419">
    <property type="entry name" value="PLP-binding barrel"/>
    <property type="match status" value="1"/>
</dbReference>
<keyword evidence="10" id="KW-1185">Reference proteome</keyword>
<evidence type="ECO:0000256" key="2">
    <source>
        <dbReference type="ARBA" id="ARBA00022793"/>
    </source>
</evidence>
<gene>
    <name evidence="9" type="primary">lysA</name>
    <name evidence="9" type="ORF">C7Y71_003025</name>
</gene>
<keyword evidence="7" id="KW-0457">Lysine biosynthesis</keyword>
<dbReference type="PANTHER" id="PTHR43727:SF2">
    <property type="entry name" value="GROUP IV DECARBOXYLASE"/>
    <property type="match status" value="1"/>
</dbReference>
<dbReference type="Gene3D" id="3.20.20.10">
    <property type="entry name" value="Alanine racemase"/>
    <property type="match status" value="1"/>
</dbReference>
<dbReference type="CDD" id="cd06828">
    <property type="entry name" value="PLPDE_III_DapDC"/>
    <property type="match status" value="1"/>
</dbReference>
<dbReference type="GO" id="GO:0009089">
    <property type="term" value="P:lysine biosynthetic process via diaminopimelate"/>
    <property type="evidence" value="ECO:0007669"/>
    <property type="project" value="UniProtKB-UniRule"/>
</dbReference>
<evidence type="ECO:0000256" key="1">
    <source>
        <dbReference type="ARBA" id="ARBA00001933"/>
    </source>
</evidence>
<keyword evidence="7" id="KW-0028">Amino-acid biosynthesis</keyword>
<evidence type="ECO:0000313" key="9">
    <source>
        <dbReference type="EMBL" id="QFQ12074.1"/>
    </source>
</evidence>
<keyword evidence="4 7" id="KW-0456">Lyase</keyword>
<dbReference type="GO" id="GO:0008836">
    <property type="term" value="F:diaminopimelate decarboxylase activity"/>
    <property type="evidence" value="ECO:0007669"/>
    <property type="project" value="UniProtKB-UniRule"/>
</dbReference>
<dbReference type="InterPro" id="IPR029066">
    <property type="entry name" value="PLP-binding_barrel"/>
</dbReference>
<dbReference type="Gene3D" id="2.40.37.10">
    <property type="entry name" value="Lyase, Ornithine Decarboxylase, Chain A, domain 1"/>
    <property type="match status" value="1"/>
</dbReference>
<dbReference type="KEGG" id="alq:C7Y71_003025"/>
<keyword evidence="3 6" id="KW-0663">Pyridoxal phosphate</keyword>
<dbReference type="PRINTS" id="PR01181">
    <property type="entry name" value="DAPDCRBXLASE"/>
</dbReference>
<evidence type="ECO:0000256" key="7">
    <source>
        <dbReference type="RuleBase" id="RU003738"/>
    </source>
</evidence>
<protein>
    <recommendedName>
        <fullName evidence="5 7">Diaminopimelate decarboxylase</fullName>
        <ecNumber evidence="5 7">4.1.1.20</ecNumber>
    </recommendedName>
</protein>
<evidence type="ECO:0000256" key="5">
    <source>
        <dbReference type="NCBIfam" id="TIGR01048"/>
    </source>
</evidence>
<feature type="modified residue" description="N6-(pyridoxal phosphate)lysine" evidence="6">
    <location>
        <position position="37"/>
    </location>
</feature>
<dbReference type="FunFam" id="3.20.20.10:FF:000003">
    <property type="entry name" value="Diaminopimelate decarboxylase"/>
    <property type="match status" value="1"/>
</dbReference>
<dbReference type="EMBL" id="CP033459">
    <property type="protein sequence ID" value="QFQ12074.1"/>
    <property type="molecule type" value="Genomic_DNA"/>
</dbReference>
<sequence>MKTPYYHYDLKLLGATLDAMGQAVREDDPFVVHYAIKACYNDAVCRMIASRGYGADCVSEGEIKHCLEVGFKPENIVFAGVGKTDEGIDYAISQGIGCFNVENVPELEVINERAGLLGKTVNVALRINPDVDAHTHEKITTGLNENKFGIAMEDMVSAIRKAEKLEHVNYIGLHFHIGSQVLDVSLFAPLCERINELQDMLDGEGIKTTYINVGGGLGIDYEDPNGHPIPDFEGYFSVFRNGLKLRAGQKVHFELGRAVVGQCGTLYSKVLYVKQGHEKKFVILDAGFTDLVRVAMYGSYHYIENTTPHSTTLEPYDVVGPICESSDVFAEGRMLPATERGDIYAIRSAGAYGHVMASTYNYRDLPGEVAE</sequence>
<evidence type="ECO:0000256" key="3">
    <source>
        <dbReference type="ARBA" id="ARBA00022898"/>
    </source>
</evidence>
<organism evidence="9 10">
    <name type="scientific">Pseudoprevotella muciniphila</name>
    <dbReference type="NCBI Taxonomy" id="2133944"/>
    <lineage>
        <taxon>Bacteria</taxon>
        <taxon>Pseudomonadati</taxon>
        <taxon>Bacteroidota</taxon>
        <taxon>Bacteroidia</taxon>
        <taxon>Bacteroidales</taxon>
        <taxon>Prevotellaceae</taxon>
        <taxon>Pseudoprevotella</taxon>
    </lineage>
</organism>
<dbReference type="InterPro" id="IPR000183">
    <property type="entry name" value="Orn/DAP/Arg_de-COase"/>
</dbReference>
<comment type="catalytic activity">
    <reaction evidence="7">
        <text>meso-2,6-diaminopimelate + H(+) = L-lysine + CO2</text>
        <dbReference type="Rhea" id="RHEA:15101"/>
        <dbReference type="ChEBI" id="CHEBI:15378"/>
        <dbReference type="ChEBI" id="CHEBI:16526"/>
        <dbReference type="ChEBI" id="CHEBI:32551"/>
        <dbReference type="ChEBI" id="CHEBI:57791"/>
        <dbReference type="EC" id="4.1.1.20"/>
    </reaction>
</comment>
<dbReference type="InterPro" id="IPR009006">
    <property type="entry name" value="Ala_racemase/Decarboxylase_C"/>
</dbReference>
<dbReference type="OrthoDB" id="9802241at2"/>
<dbReference type="EC" id="4.1.1.20" evidence="5 7"/>
<feature type="active site" description="Proton donor" evidence="6">
    <location>
        <position position="323"/>
    </location>
</feature>
<dbReference type="PANTHER" id="PTHR43727">
    <property type="entry name" value="DIAMINOPIMELATE DECARBOXYLASE"/>
    <property type="match status" value="1"/>
</dbReference>
<dbReference type="InterPro" id="IPR022644">
    <property type="entry name" value="De-COase2_N"/>
</dbReference>